<evidence type="ECO:0000313" key="1">
    <source>
        <dbReference type="EMBL" id="QQM30432.1"/>
    </source>
</evidence>
<reference evidence="1 2" key="1">
    <citation type="submission" date="2020-12" db="EMBL/GenBank/DDBJ databases">
        <authorList>
            <person name="Zheng R.K."/>
            <person name="Sun C.M."/>
        </authorList>
    </citation>
    <scope>NUCLEOTIDE SEQUENCE [LARGE SCALE GENOMIC DNA]</scope>
    <source>
        <strain evidence="1 2">ZRK001</strain>
    </source>
</reference>
<dbReference type="EMBL" id="CP066786">
    <property type="protein sequence ID" value="QQM30432.1"/>
    <property type="molecule type" value="Genomic_DNA"/>
</dbReference>
<accession>A0A7T7HJU3</accession>
<dbReference type="Proteomes" id="UP000596083">
    <property type="component" value="Chromosome"/>
</dbReference>
<protein>
    <submittedName>
        <fullName evidence="1">DUF3445 domain-containing protein</fullName>
    </submittedName>
</protein>
<organism evidence="1 2">
    <name type="scientific">Martelella lutilitoris</name>
    <dbReference type="NCBI Taxonomy" id="2583532"/>
    <lineage>
        <taxon>Bacteria</taxon>
        <taxon>Pseudomonadati</taxon>
        <taxon>Pseudomonadota</taxon>
        <taxon>Alphaproteobacteria</taxon>
        <taxon>Hyphomicrobiales</taxon>
        <taxon>Aurantimonadaceae</taxon>
        <taxon>Martelella</taxon>
    </lineage>
</organism>
<dbReference type="AlphaFoldDB" id="A0A7T7HJU3"/>
<dbReference type="KEGG" id="mlut:JET14_19605"/>
<dbReference type="Pfam" id="PF11927">
    <property type="entry name" value="HODM_asu-like"/>
    <property type="match status" value="1"/>
</dbReference>
<evidence type="ECO:0000313" key="2">
    <source>
        <dbReference type="Proteomes" id="UP000596083"/>
    </source>
</evidence>
<gene>
    <name evidence="1" type="ORF">JET14_19605</name>
</gene>
<sequence length="305" mass="33873">MTDAATENRPLRLMPYGRAYKPFSIGLSQIATTDWLEAEGDLGRYLDEKRQFLEADPDAIFRAAPDSLAAQQEALELIVRHLGDEHHDTHRLDGAMMSMAGHTVDIADGTMPPLMRAGLLIADDLAVLTRHDGHWHLSAGFIAFPSSWSLAEKAGRPMDEVHADVPGFQGGTRNAAMVTRIFDNLKPDLPAERFNWSFKGSTALAMPVSKHLPEDPFRPVRPIGDNVLRVERQTLRRLPETGAILFTIKIHADPLAMVRRHPENRAIAAAMLKQLDGLTAEERAYKGMKDADIDSLSAYLREVLN</sequence>
<dbReference type="InterPro" id="IPR021848">
    <property type="entry name" value="HODM_asu-like"/>
</dbReference>
<name>A0A7T7HJU3_9HYPH</name>
<proteinExistence type="predicted"/>
<dbReference type="RefSeq" id="WP_200335782.1">
    <property type="nucleotide sequence ID" value="NZ_CP066786.1"/>
</dbReference>